<evidence type="ECO:0000256" key="1">
    <source>
        <dbReference type="SAM" id="MobiDB-lite"/>
    </source>
</evidence>
<dbReference type="STRING" id="519442.Huta_1378"/>
<dbReference type="eggNOG" id="arCOG08107">
    <property type="taxonomic scope" value="Archaea"/>
</dbReference>
<dbReference type="GO" id="GO:0000175">
    <property type="term" value="F:3'-5'-RNA exonuclease activity"/>
    <property type="evidence" value="ECO:0007669"/>
    <property type="project" value="TreeGrafter"/>
</dbReference>
<evidence type="ECO:0000313" key="4">
    <source>
        <dbReference type="Proteomes" id="UP000002071"/>
    </source>
</evidence>
<organism evidence="3 4">
    <name type="scientific">Halorhabdus utahensis (strain DSM 12940 / JCM 11049 / AX-2)</name>
    <dbReference type="NCBI Taxonomy" id="519442"/>
    <lineage>
        <taxon>Archaea</taxon>
        <taxon>Methanobacteriati</taxon>
        <taxon>Methanobacteriota</taxon>
        <taxon>Stenosarchaea group</taxon>
        <taxon>Halobacteria</taxon>
        <taxon>Halobacteriales</taxon>
        <taxon>Haloarculaceae</taxon>
        <taxon>Halorhabdus</taxon>
    </lineage>
</organism>
<name>C7NNF4_HALUD</name>
<evidence type="ECO:0000259" key="2">
    <source>
        <dbReference type="Pfam" id="PF03372"/>
    </source>
</evidence>
<dbReference type="InterPro" id="IPR036691">
    <property type="entry name" value="Endo/exonu/phosph_ase_sf"/>
</dbReference>
<keyword evidence="4" id="KW-1185">Reference proteome</keyword>
<protein>
    <submittedName>
        <fullName evidence="3">Endonuclease/exonuclease/phosphatase</fullName>
    </submittedName>
</protein>
<dbReference type="Proteomes" id="UP000002071">
    <property type="component" value="Chromosome"/>
</dbReference>
<dbReference type="HOGENOM" id="CLU_030508_1_0_2"/>
<dbReference type="AlphaFoldDB" id="C7NNF4"/>
<dbReference type="PANTHER" id="PTHR12121:SF36">
    <property type="entry name" value="ENDONUCLEASE_EXONUCLEASE_PHOSPHATASE DOMAIN-CONTAINING PROTEIN"/>
    <property type="match status" value="1"/>
</dbReference>
<dbReference type="InterPro" id="IPR005135">
    <property type="entry name" value="Endo/exonuclease/phosphatase"/>
</dbReference>
<dbReference type="GO" id="GO:0004519">
    <property type="term" value="F:endonuclease activity"/>
    <property type="evidence" value="ECO:0007669"/>
    <property type="project" value="UniProtKB-KW"/>
</dbReference>
<keyword evidence="3" id="KW-0255">Endonuclease</keyword>
<proteinExistence type="predicted"/>
<feature type="region of interest" description="Disordered" evidence="1">
    <location>
        <begin position="188"/>
        <end position="207"/>
    </location>
</feature>
<dbReference type="KEGG" id="hut:Huta_1378"/>
<reference evidence="3 4" key="1">
    <citation type="journal article" date="2009" name="Stand. Genomic Sci.">
        <title>Complete genome sequence of Halorhabdus utahensis type strain (AX-2).</title>
        <authorList>
            <person name="Anderson I."/>
            <person name="Tindall B.J."/>
            <person name="Pomrenke H."/>
            <person name="Goker M."/>
            <person name="Lapidus A."/>
            <person name="Nolan M."/>
            <person name="Copeland A."/>
            <person name="Glavina Del Rio T."/>
            <person name="Chen F."/>
            <person name="Tice H."/>
            <person name="Cheng J.F."/>
            <person name="Lucas S."/>
            <person name="Chertkov O."/>
            <person name="Bruce D."/>
            <person name="Brettin T."/>
            <person name="Detter J.C."/>
            <person name="Han C."/>
            <person name="Goodwin L."/>
            <person name="Land M."/>
            <person name="Hauser L."/>
            <person name="Chang Y.J."/>
            <person name="Jeffries C.D."/>
            <person name="Pitluck S."/>
            <person name="Pati A."/>
            <person name="Mavromatis K."/>
            <person name="Ivanova N."/>
            <person name="Ovchinnikova G."/>
            <person name="Chen A."/>
            <person name="Palaniappan K."/>
            <person name="Chain P."/>
            <person name="Rohde M."/>
            <person name="Bristow J."/>
            <person name="Eisen J.A."/>
            <person name="Markowitz V."/>
            <person name="Hugenholtz P."/>
            <person name="Kyrpides N.C."/>
            <person name="Klenk H.P."/>
        </authorList>
    </citation>
    <scope>NUCLEOTIDE SEQUENCE [LARGE SCALE GENOMIC DNA]</scope>
    <source>
        <strain evidence="4">DSM 12940 / JCM 11049 / AX-2</strain>
    </source>
</reference>
<keyword evidence="3" id="KW-0378">Hydrolase</keyword>
<dbReference type="SUPFAM" id="SSF56219">
    <property type="entry name" value="DNase I-like"/>
    <property type="match status" value="1"/>
</dbReference>
<evidence type="ECO:0000313" key="3">
    <source>
        <dbReference type="EMBL" id="ACV11554.1"/>
    </source>
</evidence>
<dbReference type="Gene3D" id="3.60.10.10">
    <property type="entry name" value="Endonuclease/exonuclease/phosphatase"/>
    <property type="match status" value="1"/>
</dbReference>
<dbReference type="InterPro" id="IPR050410">
    <property type="entry name" value="CCR4/nocturin_mRNA_transcr"/>
</dbReference>
<dbReference type="PANTHER" id="PTHR12121">
    <property type="entry name" value="CARBON CATABOLITE REPRESSOR PROTEIN 4"/>
    <property type="match status" value="1"/>
</dbReference>
<gene>
    <name evidence="3" type="ordered locus">Huta_1378</name>
</gene>
<dbReference type="Pfam" id="PF03372">
    <property type="entry name" value="Exo_endo_phos"/>
    <property type="match status" value="1"/>
</dbReference>
<sequence length="260" mass="29052">MTYNVRYDNPEDGEHRWANRREAVSSTIRFHAPDVVGLQEPLDHQLADVADRLPSFEWIGSGRVDGESEGEHTPIGYRTDRIEYVDGDTFWLSEAPEEPGSVGWDARYPRIVTWARLRDRRTDATLLFANTHFSHDGPRARRKSAHLLLDRLADLRDDEPVVLTGDFNCVAGEEPYEILTGEDSPLALSGEQERSAEPAHGPPTSVTDFENLVPNRKIDHVFTTPDVTVGTHGVCSDVYDDGRFPSDHLPVLVELGPGEG</sequence>
<feature type="domain" description="Endonuclease/exonuclease/phosphatase" evidence="2">
    <location>
        <begin position="1"/>
        <end position="248"/>
    </location>
</feature>
<keyword evidence="3" id="KW-0540">Nuclease</keyword>
<dbReference type="CDD" id="cd09083">
    <property type="entry name" value="EEP-1"/>
    <property type="match status" value="1"/>
</dbReference>
<keyword evidence="3" id="KW-0269">Exonuclease</keyword>
<dbReference type="EMBL" id="CP001687">
    <property type="protein sequence ID" value="ACV11554.1"/>
    <property type="molecule type" value="Genomic_DNA"/>
</dbReference>
<accession>C7NNF4</accession>